<sequence length="183" mass="20942">MKTMLKITGLALALTAVAALHKAVEATMLEASGSTTKKPVNNTFYKFWTNFTKVWTANSTVPFYQCEWQEPKNITEAGLTTVTHFEGRHSFTLNWTFAKNNTLTSKLPDGEITRSFVYRNNSCAVFKDEISWNITENKPKKPKEKKEKNGQNIGQQGLFNIDWCFLRRRNNMCPLTADMNTEM</sequence>
<organism evidence="2">
    <name type="scientific">Rhipicephalus microplus</name>
    <name type="common">Cattle tick</name>
    <name type="synonym">Boophilus microplus</name>
    <dbReference type="NCBI Taxonomy" id="6941"/>
    <lineage>
        <taxon>Eukaryota</taxon>
        <taxon>Metazoa</taxon>
        <taxon>Ecdysozoa</taxon>
        <taxon>Arthropoda</taxon>
        <taxon>Chelicerata</taxon>
        <taxon>Arachnida</taxon>
        <taxon>Acari</taxon>
        <taxon>Parasitiformes</taxon>
        <taxon>Ixodida</taxon>
        <taxon>Ixodoidea</taxon>
        <taxon>Ixodidae</taxon>
        <taxon>Rhipicephalinae</taxon>
        <taxon>Rhipicephalus</taxon>
        <taxon>Boophilus</taxon>
    </lineage>
</organism>
<keyword evidence="1" id="KW-0732">Signal</keyword>
<dbReference type="AlphaFoldDB" id="A0A6G5A523"/>
<name>A0A6G5A523_RHIMP</name>
<dbReference type="VEuPathDB" id="VectorBase:LOC119168341"/>
<dbReference type="EMBL" id="GIKN01002854">
    <property type="protein sequence ID" value="NIE45127.1"/>
    <property type="molecule type" value="Transcribed_RNA"/>
</dbReference>
<reference evidence="2" key="1">
    <citation type="submission" date="2020-03" db="EMBL/GenBank/DDBJ databases">
        <title>A transcriptome and proteome of the tick Rhipicephalus microplus shaped by the genetic composition of its hosts and developmental stage.</title>
        <authorList>
            <person name="Garcia G.R."/>
            <person name="Ribeiro J.M.C."/>
            <person name="Maruyama S.R."/>
            <person name="Gardinasse L.G."/>
            <person name="Nelson K."/>
            <person name="Ferreira B.R."/>
            <person name="Andrade T.G."/>
            <person name="Santos I.K.F.M."/>
        </authorList>
    </citation>
    <scope>NUCLEOTIDE SEQUENCE</scope>
    <source>
        <strain evidence="2">NSGR</strain>
        <tissue evidence="2">Salivary glands</tissue>
    </source>
</reference>
<protein>
    <submittedName>
        <fullName evidence="2">Putative lipocalin</fullName>
    </submittedName>
</protein>
<evidence type="ECO:0000256" key="1">
    <source>
        <dbReference type="SAM" id="SignalP"/>
    </source>
</evidence>
<evidence type="ECO:0000313" key="2">
    <source>
        <dbReference type="EMBL" id="NIE45127.1"/>
    </source>
</evidence>
<feature type="chain" id="PRO_5026300019" evidence="1">
    <location>
        <begin position="20"/>
        <end position="183"/>
    </location>
</feature>
<accession>A0A6G5A523</accession>
<proteinExistence type="predicted"/>
<feature type="signal peptide" evidence="1">
    <location>
        <begin position="1"/>
        <end position="19"/>
    </location>
</feature>